<reference evidence="2 3" key="1">
    <citation type="submission" date="2018-10" db="EMBL/GenBank/DDBJ databases">
        <title>Xanthobacter tagetidis genome sequencing and assembly.</title>
        <authorList>
            <person name="Maclea K.S."/>
            <person name="Goen A.E."/>
            <person name="Fatima S.A."/>
        </authorList>
    </citation>
    <scope>NUCLEOTIDE SEQUENCE [LARGE SCALE GENOMIC DNA]</scope>
    <source>
        <strain evidence="2 3">ATCC 700314</strain>
    </source>
</reference>
<name>A0A3L7AIW7_9HYPH</name>
<dbReference type="AlphaFoldDB" id="A0A3L7AIW7"/>
<dbReference type="EMBL" id="RCTF01000005">
    <property type="protein sequence ID" value="RLP79531.1"/>
    <property type="molecule type" value="Genomic_DNA"/>
</dbReference>
<dbReference type="Proteomes" id="UP000269692">
    <property type="component" value="Unassembled WGS sequence"/>
</dbReference>
<sequence length="241" mass="26142">MIDRAAQALLNAKTSAEVLEAKEMAGFVYDAAKRSARLSKAKDAHDSLIAAAHRAQADALDIEAQAKRRLADEYDAAQERGEVGQSGARTDLVPKGNEVVPPASAAGLSRKTIHEARQVRDAEAAEPGIVRRTLDDKLSRGEEPTRAALREVVTAAAVRGMRAEPSTGRKNPLYEPPTPAGSAWAHLYGSCGRMLEWATDEKIRLAIEGLAERTDDQAANLREVREWAARLNQIVEMIDAE</sequence>
<evidence type="ECO:0000313" key="2">
    <source>
        <dbReference type="EMBL" id="RLP79531.1"/>
    </source>
</evidence>
<comment type="caution">
    <text evidence="2">The sequence shown here is derived from an EMBL/GenBank/DDBJ whole genome shotgun (WGS) entry which is preliminary data.</text>
</comment>
<gene>
    <name evidence="2" type="ORF">D9R14_07665</name>
</gene>
<proteinExistence type="predicted"/>
<accession>A0A3L7AIW7</accession>
<keyword evidence="3" id="KW-1185">Reference proteome</keyword>
<evidence type="ECO:0000256" key="1">
    <source>
        <dbReference type="SAM" id="MobiDB-lite"/>
    </source>
</evidence>
<protein>
    <submittedName>
        <fullName evidence="2">Uncharacterized protein</fullName>
    </submittedName>
</protein>
<organism evidence="2 3">
    <name type="scientific">Xanthobacter tagetidis</name>
    <dbReference type="NCBI Taxonomy" id="60216"/>
    <lineage>
        <taxon>Bacteria</taxon>
        <taxon>Pseudomonadati</taxon>
        <taxon>Pseudomonadota</taxon>
        <taxon>Alphaproteobacteria</taxon>
        <taxon>Hyphomicrobiales</taxon>
        <taxon>Xanthobacteraceae</taxon>
        <taxon>Xanthobacter</taxon>
    </lineage>
</organism>
<evidence type="ECO:0000313" key="3">
    <source>
        <dbReference type="Proteomes" id="UP000269692"/>
    </source>
</evidence>
<feature type="region of interest" description="Disordered" evidence="1">
    <location>
        <begin position="78"/>
        <end position="111"/>
    </location>
</feature>